<organism evidence="10 11">
    <name type="scientific">Siminovitchia sediminis</name>
    <dbReference type="NCBI Taxonomy" id="1274353"/>
    <lineage>
        <taxon>Bacteria</taxon>
        <taxon>Bacillati</taxon>
        <taxon>Bacillota</taxon>
        <taxon>Bacilli</taxon>
        <taxon>Bacillales</taxon>
        <taxon>Bacillaceae</taxon>
        <taxon>Siminovitchia</taxon>
    </lineage>
</organism>
<evidence type="ECO:0000256" key="1">
    <source>
        <dbReference type="ARBA" id="ARBA00004196"/>
    </source>
</evidence>
<proteinExistence type="inferred from homology"/>
<dbReference type="Pfam" id="PF25982">
    <property type="entry name" value="HH_YknX"/>
    <property type="match status" value="1"/>
</dbReference>
<dbReference type="InterPro" id="IPR058638">
    <property type="entry name" value="HH_YknX-like"/>
</dbReference>
<dbReference type="Pfam" id="PF25990">
    <property type="entry name" value="Beta-barrel_YknX"/>
    <property type="match status" value="1"/>
</dbReference>
<dbReference type="PANTHER" id="PTHR32347">
    <property type="entry name" value="EFFLUX SYSTEM COMPONENT YKNX-RELATED"/>
    <property type="match status" value="1"/>
</dbReference>
<dbReference type="NCBIfam" id="TIGR01730">
    <property type="entry name" value="RND_mfp"/>
    <property type="match status" value="1"/>
</dbReference>
<feature type="region of interest" description="Disordered" evidence="5">
    <location>
        <begin position="356"/>
        <end position="375"/>
    </location>
</feature>
<name>A0ABW4KIF0_9BACI</name>
<protein>
    <submittedName>
        <fullName evidence="10">Efflux RND transporter periplasmic adaptor subunit</fullName>
    </submittedName>
</protein>
<feature type="domain" description="YknX-like beta-barrel" evidence="9">
    <location>
        <begin position="212"/>
        <end position="296"/>
    </location>
</feature>
<dbReference type="Pfam" id="PF25989">
    <property type="entry name" value="YknX_C"/>
    <property type="match status" value="1"/>
</dbReference>
<gene>
    <name evidence="10" type="ORF">ACFSCZ_09545</name>
</gene>
<keyword evidence="11" id="KW-1185">Reference proteome</keyword>
<accession>A0ABW4KIF0</accession>
<evidence type="ECO:0000256" key="4">
    <source>
        <dbReference type="SAM" id="Coils"/>
    </source>
</evidence>
<evidence type="ECO:0000256" key="5">
    <source>
        <dbReference type="SAM" id="MobiDB-lite"/>
    </source>
</evidence>
<feature type="domain" description="YknX-like C-terminal permuted SH3-like" evidence="8">
    <location>
        <begin position="304"/>
        <end position="371"/>
    </location>
</feature>
<evidence type="ECO:0000313" key="10">
    <source>
        <dbReference type="EMBL" id="MFD1706973.1"/>
    </source>
</evidence>
<dbReference type="Gene3D" id="2.40.30.170">
    <property type="match status" value="1"/>
</dbReference>
<dbReference type="Gene3D" id="2.40.420.20">
    <property type="match status" value="1"/>
</dbReference>
<dbReference type="InterPro" id="IPR058639">
    <property type="entry name" value="BSH_YknX-like"/>
</dbReference>
<comment type="similarity">
    <text evidence="2">Belongs to the membrane fusion protein (MFP) (TC 8.A.1) family.</text>
</comment>
<dbReference type="RefSeq" id="WP_380773696.1">
    <property type="nucleotide sequence ID" value="NZ_JBHUEO010000025.1"/>
</dbReference>
<dbReference type="InterPro" id="IPR006143">
    <property type="entry name" value="RND_pump_MFP"/>
</dbReference>
<dbReference type="InterPro" id="IPR050465">
    <property type="entry name" value="UPF0194_transport"/>
</dbReference>
<comment type="caution">
    <text evidence="10">The sequence shown here is derived from an EMBL/GenBank/DDBJ whole genome shotgun (WGS) entry which is preliminary data.</text>
</comment>
<dbReference type="InterPro" id="IPR058636">
    <property type="entry name" value="Beta-barrel_YknX"/>
</dbReference>
<dbReference type="Proteomes" id="UP001597301">
    <property type="component" value="Unassembled WGS sequence"/>
</dbReference>
<reference evidence="11" key="1">
    <citation type="journal article" date="2019" name="Int. J. Syst. Evol. Microbiol.">
        <title>The Global Catalogue of Microorganisms (GCM) 10K type strain sequencing project: providing services to taxonomists for standard genome sequencing and annotation.</title>
        <authorList>
            <consortium name="The Broad Institute Genomics Platform"/>
            <consortium name="The Broad Institute Genome Sequencing Center for Infectious Disease"/>
            <person name="Wu L."/>
            <person name="Ma J."/>
        </authorList>
    </citation>
    <scope>NUCLEOTIDE SEQUENCE [LARGE SCALE GENOMIC DNA]</scope>
    <source>
        <strain evidence="11">CGMCC 1.12295</strain>
    </source>
</reference>
<feature type="coiled-coil region" evidence="4">
    <location>
        <begin position="92"/>
        <end position="170"/>
    </location>
</feature>
<evidence type="ECO:0000259" key="7">
    <source>
        <dbReference type="Pfam" id="PF25984"/>
    </source>
</evidence>
<dbReference type="Pfam" id="PF25984">
    <property type="entry name" value="BSH_YknX"/>
    <property type="match status" value="1"/>
</dbReference>
<dbReference type="InterPro" id="IPR058637">
    <property type="entry name" value="YknX-like_C"/>
</dbReference>
<sequence>MKRAMIIAGVFLLVAGFIGLNLVNQASNEVMAVDVTHLKEQTMTESVIISGTLQLADQQSVYYEPDKGKVGELLVKEGDEVQNGTPLFRYDNEQLELEKKQMELQLRSNLLQLENIKKQHRKIDRQVAKAETDDMLDKDELEMEHDQIFLEEQQLKIEKEQTLLQRQSIDSQLEELTVKSKIDGVILRINEQAAMSSESIQPLIQIAAPGQFVVKGAISEYDALKIKEGQPAVLTSDAVPGEKWGGTVDSVSFLSNEHEQMEPVNGETAKVQYPIEIRVEDEQLDIKPGFQILAEIETNKKNGWTLPLSAVKQDGADNYVYVVKDGKAERHKVKAGMTTNREIEITGGLSKNDQVIVNPPENLEDGAEVTVNDQA</sequence>
<evidence type="ECO:0000259" key="8">
    <source>
        <dbReference type="Pfam" id="PF25989"/>
    </source>
</evidence>
<feature type="domain" description="YknX-like barrel-sandwich hybrid" evidence="7">
    <location>
        <begin position="59"/>
        <end position="207"/>
    </location>
</feature>
<dbReference type="PANTHER" id="PTHR32347:SF14">
    <property type="entry name" value="EFFLUX SYSTEM COMPONENT YKNX-RELATED"/>
    <property type="match status" value="1"/>
</dbReference>
<dbReference type="EMBL" id="JBHUEO010000025">
    <property type="protein sequence ID" value="MFD1706973.1"/>
    <property type="molecule type" value="Genomic_DNA"/>
</dbReference>
<evidence type="ECO:0000256" key="2">
    <source>
        <dbReference type="ARBA" id="ARBA00009477"/>
    </source>
</evidence>
<comment type="subcellular location">
    <subcellularLocation>
        <location evidence="1">Cell envelope</location>
    </subcellularLocation>
</comment>
<evidence type="ECO:0000259" key="6">
    <source>
        <dbReference type="Pfam" id="PF25982"/>
    </source>
</evidence>
<evidence type="ECO:0000256" key="3">
    <source>
        <dbReference type="ARBA" id="ARBA00023054"/>
    </source>
</evidence>
<evidence type="ECO:0000313" key="11">
    <source>
        <dbReference type="Proteomes" id="UP001597301"/>
    </source>
</evidence>
<feature type="domain" description="YknX-like alpha-helical hairpin" evidence="6">
    <location>
        <begin position="93"/>
        <end position="175"/>
    </location>
</feature>
<dbReference type="Gene3D" id="2.40.50.100">
    <property type="match status" value="1"/>
</dbReference>
<evidence type="ECO:0000259" key="9">
    <source>
        <dbReference type="Pfam" id="PF25990"/>
    </source>
</evidence>
<keyword evidence="3 4" id="KW-0175">Coiled coil</keyword>